<keyword evidence="7" id="KW-0472">Membrane</keyword>
<keyword evidence="10" id="KW-0449">Lipoprotein</keyword>
<dbReference type="InterPro" id="IPR022272">
    <property type="entry name" value="Lipocalin_CS"/>
</dbReference>
<evidence type="ECO:0000256" key="8">
    <source>
        <dbReference type="ARBA" id="ARBA00023139"/>
    </source>
</evidence>
<dbReference type="PROSITE" id="PS51257">
    <property type="entry name" value="PROKAR_LIPOPROTEIN"/>
    <property type="match status" value="1"/>
</dbReference>
<dbReference type="PIRSF" id="PIRSF036893">
    <property type="entry name" value="Lipocalin_ApoD"/>
    <property type="match status" value="1"/>
</dbReference>
<dbReference type="PANTHER" id="PTHR10612:SF34">
    <property type="entry name" value="APOLIPOPROTEIN D"/>
    <property type="match status" value="1"/>
</dbReference>
<evidence type="ECO:0000313" key="15">
    <source>
        <dbReference type="EMBL" id="OEL11418.1"/>
    </source>
</evidence>
<keyword evidence="8" id="KW-0564">Palmitate</keyword>
<sequence length="176" mass="20133">MKIIKGIAIMAVVATIFTSCVGIPDGVTAVQNFNKDKYLGKWYEIARFDFRFERNLDNTTAQYSINPDGSIKVLNQGYNYVKKEWDSAEGKAKFVGSESEARLKVSFFGPFYGGYNVVDIDENYQNALIYGNSTEYMWILSRTKTIDEATKKRFIEKAKKDGFDVSKLIWVNHNKD</sequence>
<dbReference type="CDD" id="cd19438">
    <property type="entry name" value="lipocalin_Blc-like"/>
    <property type="match status" value="1"/>
</dbReference>
<keyword evidence="6" id="KW-0446">Lipid-binding</keyword>
<dbReference type="InterPro" id="IPR000566">
    <property type="entry name" value="Lipocln_cytosolic_FA-bd_dom"/>
</dbReference>
<keyword evidence="5 13" id="KW-0732">Signal</keyword>
<dbReference type="InterPro" id="IPR002446">
    <property type="entry name" value="Lipocalin_bac"/>
</dbReference>
<evidence type="ECO:0000256" key="4">
    <source>
        <dbReference type="ARBA" id="ARBA00011738"/>
    </source>
</evidence>
<dbReference type="FunFam" id="2.40.128.20:FF:000002">
    <property type="entry name" value="Outer membrane lipoprotein Blc"/>
    <property type="match status" value="1"/>
</dbReference>
<evidence type="ECO:0000256" key="10">
    <source>
        <dbReference type="ARBA" id="ARBA00023288"/>
    </source>
</evidence>
<evidence type="ECO:0000256" key="6">
    <source>
        <dbReference type="ARBA" id="ARBA00023121"/>
    </source>
</evidence>
<comment type="subunit">
    <text evidence="4">Homodimer.</text>
</comment>
<dbReference type="AlphaFoldDB" id="A0A1E5UF28"/>
<dbReference type="PROSITE" id="PS00213">
    <property type="entry name" value="LIPOCALIN"/>
    <property type="match status" value="1"/>
</dbReference>
<reference evidence="15 16" key="1">
    <citation type="submission" date="2016-09" db="EMBL/GenBank/DDBJ databases">
        <authorList>
            <person name="Capua I."/>
            <person name="De Benedictis P."/>
            <person name="Joannis T."/>
            <person name="Lombin L.H."/>
            <person name="Cattoli G."/>
        </authorList>
    </citation>
    <scope>NUCLEOTIDE SEQUENCE [LARGE SCALE GENOMIC DNA]</scope>
    <source>
        <strain evidence="15 16">NRS-1</strain>
    </source>
</reference>
<protein>
    <recommendedName>
        <fullName evidence="12">Outer membrane lipoprotein Blc</fullName>
    </recommendedName>
</protein>
<dbReference type="PRINTS" id="PR01171">
    <property type="entry name" value="BCTLIPOCALIN"/>
</dbReference>
<comment type="subcellular location">
    <subcellularLocation>
        <location evidence="1">Cell outer membrane</location>
    </subcellularLocation>
    <subcellularLocation>
        <location evidence="2">Membrane</location>
        <topology evidence="2">Lipid-anchor</topology>
    </subcellularLocation>
</comment>
<dbReference type="InterPro" id="IPR047202">
    <property type="entry name" value="Lipocalin_Blc-like_dom"/>
</dbReference>
<proteinExistence type="inferred from homology"/>
<dbReference type="Gene3D" id="2.40.128.20">
    <property type="match status" value="1"/>
</dbReference>
<feature type="domain" description="Lipocalin/cytosolic fatty-acid binding" evidence="14">
    <location>
        <begin position="36"/>
        <end position="172"/>
    </location>
</feature>
<keyword evidence="9" id="KW-0998">Cell outer membrane</keyword>
<evidence type="ECO:0000256" key="13">
    <source>
        <dbReference type="PIRNR" id="PIRNR036893"/>
    </source>
</evidence>
<comment type="similarity">
    <text evidence="3 13">Belongs to the calycin superfamily. Lipocalin family.</text>
</comment>
<evidence type="ECO:0000256" key="1">
    <source>
        <dbReference type="ARBA" id="ARBA00004442"/>
    </source>
</evidence>
<dbReference type="GO" id="GO:0008289">
    <property type="term" value="F:lipid binding"/>
    <property type="evidence" value="ECO:0007669"/>
    <property type="project" value="UniProtKB-KW"/>
</dbReference>
<dbReference type="Pfam" id="PF08212">
    <property type="entry name" value="Lipocalin_2"/>
    <property type="match status" value="1"/>
</dbReference>
<evidence type="ECO:0000256" key="11">
    <source>
        <dbReference type="ARBA" id="ARBA00057024"/>
    </source>
</evidence>
<dbReference type="RefSeq" id="WP_069798485.1">
    <property type="nucleotide sequence ID" value="NZ_CP034157.1"/>
</dbReference>
<evidence type="ECO:0000256" key="12">
    <source>
        <dbReference type="ARBA" id="ARBA00071217"/>
    </source>
</evidence>
<gene>
    <name evidence="15" type="ORF">BHF72_2288</name>
</gene>
<dbReference type="SUPFAM" id="SSF50814">
    <property type="entry name" value="Lipocalins"/>
    <property type="match status" value="1"/>
</dbReference>
<dbReference type="GO" id="GO:0006950">
    <property type="term" value="P:response to stress"/>
    <property type="evidence" value="ECO:0007669"/>
    <property type="project" value="UniProtKB-ARBA"/>
</dbReference>
<dbReference type="InterPro" id="IPR012674">
    <property type="entry name" value="Calycin"/>
</dbReference>
<accession>A0A1E5UF28</accession>
<dbReference type="PANTHER" id="PTHR10612">
    <property type="entry name" value="APOLIPOPROTEIN D"/>
    <property type="match status" value="1"/>
</dbReference>
<evidence type="ECO:0000256" key="2">
    <source>
        <dbReference type="ARBA" id="ARBA00004635"/>
    </source>
</evidence>
<dbReference type="GO" id="GO:0009279">
    <property type="term" value="C:cell outer membrane"/>
    <property type="evidence" value="ECO:0007669"/>
    <property type="project" value="UniProtKB-SubCell"/>
</dbReference>
<evidence type="ECO:0000256" key="5">
    <source>
        <dbReference type="ARBA" id="ARBA00022729"/>
    </source>
</evidence>
<comment type="function">
    <text evidence="11">Involved in the storage or transport of lipids necessary for membrane maintenance under stressful conditions. Displays a binding preference for lysophospholipids.</text>
</comment>
<dbReference type="EMBL" id="MKGI01000043">
    <property type="protein sequence ID" value="OEL11418.1"/>
    <property type="molecule type" value="Genomic_DNA"/>
</dbReference>
<comment type="caution">
    <text evidence="15">The sequence shown here is derived from an EMBL/GenBank/DDBJ whole genome shotgun (WGS) entry which is preliminary data.</text>
</comment>
<evidence type="ECO:0000313" key="16">
    <source>
        <dbReference type="Proteomes" id="UP000095601"/>
    </source>
</evidence>
<evidence type="ECO:0000256" key="3">
    <source>
        <dbReference type="ARBA" id="ARBA00006889"/>
    </source>
</evidence>
<dbReference type="STRING" id="237258.SAMN04489756_101178"/>
<evidence type="ECO:0000259" key="14">
    <source>
        <dbReference type="Pfam" id="PF08212"/>
    </source>
</evidence>
<name>A0A1E5UF28_9FLAO</name>
<evidence type="ECO:0000256" key="9">
    <source>
        <dbReference type="ARBA" id="ARBA00023237"/>
    </source>
</evidence>
<evidence type="ECO:0000256" key="7">
    <source>
        <dbReference type="ARBA" id="ARBA00023136"/>
    </source>
</evidence>
<dbReference type="InterPro" id="IPR022271">
    <property type="entry name" value="Lipocalin_ApoD"/>
</dbReference>
<organism evidence="15 16">
    <name type="scientific">Cloacibacterium normanense</name>
    <dbReference type="NCBI Taxonomy" id="237258"/>
    <lineage>
        <taxon>Bacteria</taxon>
        <taxon>Pseudomonadati</taxon>
        <taxon>Bacteroidota</taxon>
        <taxon>Flavobacteriia</taxon>
        <taxon>Flavobacteriales</taxon>
        <taxon>Weeksellaceae</taxon>
    </lineage>
</organism>
<dbReference type="Proteomes" id="UP000095601">
    <property type="component" value="Unassembled WGS sequence"/>
</dbReference>
<keyword evidence="16" id="KW-1185">Reference proteome</keyword>
<feature type="signal peptide" evidence="13">
    <location>
        <begin position="1"/>
        <end position="21"/>
    </location>
</feature>
<feature type="chain" id="PRO_5013435200" description="Outer membrane lipoprotein Blc" evidence="13">
    <location>
        <begin position="22"/>
        <end position="176"/>
    </location>
</feature>